<proteinExistence type="predicted"/>
<accession>A0ABT7EA17</accession>
<organism evidence="4 5">
    <name type="scientific">Romboutsia sedimentorum</name>
    <dbReference type="NCBI Taxonomy" id="1368474"/>
    <lineage>
        <taxon>Bacteria</taxon>
        <taxon>Bacillati</taxon>
        <taxon>Bacillota</taxon>
        <taxon>Clostridia</taxon>
        <taxon>Peptostreptococcales</taxon>
        <taxon>Peptostreptococcaceae</taxon>
        <taxon>Romboutsia</taxon>
    </lineage>
</organism>
<dbReference type="InterPro" id="IPR051799">
    <property type="entry name" value="NADH_flavin_oxidoreductase"/>
</dbReference>
<comment type="caution">
    <text evidence="4">The sequence shown here is derived from an EMBL/GenBank/DDBJ whole genome shotgun (WGS) entry which is preliminary data.</text>
</comment>
<evidence type="ECO:0000259" key="3">
    <source>
        <dbReference type="Pfam" id="PF00724"/>
    </source>
</evidence>
<evidence type="ECO:0000313" key="4">
    <source>
        <dbReference type="EMBL" id="MDK2563773.1"/>
    </source>
</evidence>
<dbReference type="PANTHER" id="PTHR43656">
    <property type="entry name" value="BINDING OXIDOREDUCTASE, PUTATIVE (AFU_ORTHOLOGUE AFUA_2G08260)-RELATED"/>
    <property type="match status" value="1"/>
</dbReference>
<dbReference type="InterPro" id="IPR001155">
    <property type="entry name" value="OxRdtase_FMN_N"/>
</dbReference>
<reference evidence="4 5" key="1">
    <citation type="submission" date="2023-05" db="EMBL/GenBank/DDBJ databases">
        <title>Rombocin, a short stable natural nisin variant, displays selective antimicrobial activity against Listeria monocytogenes and employs dual mode of action to kill target bacterial strains.</title>
        <authorList>
            <person name="Wambui J."/>
            <person name="Stephan R."/>
            <person name="Kuipers O.P."/>
        </authorList>
    </citation>
    <scope>NUCLEOTIDE SEQUENCE [LARGE SCALE GENOMIC DNA]</scope>
    <source>
        <strain evidence="4 5">RC002</strain>
    </source>
</reference>
<protein>
    <submittedName>
        <fullName evidence="4">NADH:flavin oxidoreductase</fullName>
    </submittedName>
</protein>
<keyword evidence="5" id="KW-1185">Reference proteome</keyword>
<dbReference type="RefSeq" id="WP_284132709.1">
    <property type="nucleotide sequence ID" value="NZ_JASKYM010000003.1"/>
</dbReference>
<evidence type="ECO:0000256" key="2">
    <source>
        <dbReference type="ARBA" id="ARBA00023002"/>
    </source>
</evidence>
<feature type="domain" description="NADH:flavin oxidoreductase/NADH oxidase N-terminal" evidence="3">
    <location>
        <begin position="5"/>
        <end position="336"/>
    </location>
</feature>
<evidence type="ECO:0000256" key="1">
    <source>
        <dbReference type="ARBA" id="ARBA00022630"/>
    </source>
</evidence>
<gene>
    <name evidence="4" type="ORF">QOZ84_09445</name>
</gene>
<evidence type="ECO:0000313" key="5">
    <source>
        <dbReference type="Proteomes" id="UP001301012"/>
    </source>
</evidence>
<name>A0ABT7EA17_9FIRM</name>
<dbReference type="Pfam" id="PF00724">
    <property type="entry name" value="Oxidored_FMN"/>
    <property type="match status" value="1"/>
</dbReference>
<dbReference type="Proteomes" id="UP001301012">
    <property type="component" value="Unassembled WGS sequence"/>
</dbReference>
<dbReference type="Gene3D" id="3.20.20.70">
    <property type="entry name" value="Aldolase class I"/>
    <property type="match status" value="1"/>
</dbReference>
<keyword evidence="1" id="KW-0285">Flavoprotein</keyword>
<dbReference type="InterPro" id="IPR013785">
    <property type="entry name" value="Aldolase_TIM"/>
</dbReference>
<keyword evidence="2" id="KW-0560">Oxidoreductase</keyword>
<sequence>MKNFFDKTKILNMNMKNRFFRSAVWENLSDDKGHLTEKLKLVYENLAKGGVGTIITGYAFVREDEQPNPGMMGIYDDSFIEEYKELANIVHTNKSNIIMQIVYGGFMTSFNVGKRTIWGPSTMKCETTGAMAKEMSKEEIKLLIIDFANAALRAKKAGFDGIQIHAAHGYLLSQFLSPYYNKREDEYGGNIENRGRIIFEIYEAIRGLVGKEFPILIKLNSEDGIKEGGLTREDSIYVAKKLADLGIDAIEVSGGNGAIKKVRENGLGAGRSNIPKQNESYFKEYATQLAKQINIPVILVGGNRHLDVMQDLLNNTNIQYFSLARPLICEPDLINKWVLGDIKPPKCVSCGKCYKSGDESCILNNK</sequence>
<dbReference type="SUPFAM" id="SSF51395">
    <property type="entry name" value="FMN-linked oxidoreductases"/>
    <property type="match status" value="1"/>
</dbReference>
<dbReference type="EMBL" id="JASKYM010000003">
    <property type="protein sequence ID" value="MDK2563773.1"/>
    <property type="molecule type" value="Genomic_DNA"/>
</dbReference>
<dbReference type="CDD" id="cd02803">
    <property type="entry name" value="OYE_like_FMN_family"/>
    <property type="match status" value="1"/>
</dbReference>
<dbReference type="PANTHER" id="PTHR43656:SF2">
    <property type="entry name" value="BINDING OXIDOREDUCTASE, PUTATIVE (AFU_ORTHOLOGUE AFUA_2G08260)-RELATED"/>
    <property type="match status" value="1"/>
</dbReference>